<protein>
    <recommendedName>
        <fullName evidence="10">Olfactory receptor</fullName>
    </recommendedName>
</protein>
<feature type="transmembrane region" description="Helical" evidence="10">
    <location>
        <begin position="20"/>
        <end position="40"/>
    </location>
</feature>
<dbReference type="PRINTS" id="PR00237">
    <property type="entry name" value="GPCRRHODOPSN"/>
</dbReference>
<evidence type="ECO:0000256" key="3">
    <source>
        <dbReference type="ARBA" id="ARBA00022606"/>
    </source>
</evidence>
<feature type="non-terminal residue" evidence="12">
    <location>
        <position position="1"/>
    </location>
</feature>
<name>A0A7L2TJA8_POMRU</name>
<dbReference type="PROSITE" id="PS00237">
    <property type="entry name" value="G_PROTEIN_RECEP_F1_1"/>
    <property type="match status" value="1"/>
</dbReference>
<feature type="non-terminal residue" evidence="12">
    <location>
        <position position="301"/>
    </location>
</feature>
<keyword evidence="4 9" id="KW-0812">Transmembrane</keyword>
<evidence type="ECO:0000256" key="4">
    <source>
        <dbReference type="ARBA" id="ARBA00022692"/>
    </source>
</evidence>
<keyword evidence="9" id="KW-0297">G-protein coupled receptor</keyword>
<accession>A0A7L2TJA8</accession>
<keyword evidence="3 10" id="KW-0716">Sensory transduction</keyword>
<evidence type="ECO:0000256" key="2">
    <source>
        <dbReference type="ARBA" id="ARBA00004141"/>
    </source>
</evidence>
<keyword evidence="13" id="KW-1185">Reference proteome</keyword>
<keyword evidence="8 9" id="KW-0807">Transducer</keyword>
<comment type="caution">
    <text evidence="12">The sequence shown here is derived from an EMBL/GenBank/DDBJ whole genome shotgun (WGS) entry which is preliminary data.</text>
</comment>
<dbReference type="PRINTS" id="PR00245">
    <property type="entry name" value="OLFACTORYR"/>
</dbReference>
<evidence type="ECO:0000313" key="12">
    <source>
        <dbReference type="EMBL" id="NXS32973.1"/>
    </source>
</evidence>
<feature type="domain" description="G-protein coupled receptors family 1 profile" evidence="11">
    <location>
        <begin position="33"/>
        <end position="284"/>
    </location>
</feature>
<evidence type="ECO:0000256" key="6">
    <source>
        <dbReference type="ARBA" id="ARBA00022989"/>
    </source>
</evidence>
<evidence type="ECO:0000256" key="10">
    <source>
        <dbReference type="RuleBase" id="RU363047"/>
    </source>
</evidence>
<proteinExistence type="inferred from homology"/>
<dbReference type="FunFam" id="1.20.1070.10:FF:000006">
    <property type="entry name" value="Olfactory receptor"/>
    <property type="match status" value="1"/>
</dbReference>
<dbReference type="AlphaFoldDB" id="A0A7L2TJA8"/>
<keyword evidence="10" id="KW-1003">Cell membrane</keyword>
<keyword evidence="7 10" id="KW-0472">Membrane</keyword>
<reference evidence="12 13" key="1">
    <citation type="submission" date="2019-09" db="EMBL/GenBank/DDBJ databases">
        <title>Bird 10,000 Genomes (B10K) Project - Family phase.</title>
        <authorList>
            <person name="Zhang G."/>
        </authorList>
    </citation>
    <scope>NUCLEOTIDE SEQUENCE [LARGE SCALE GENOMIC DNA]</scope>
    <source>
        <strain evidence="12">B10K-DU-002-71</strain>
        <tissue evidence="12">Muscle</tissue>
    </source>
</reference>
<evidence type="ECO:0000256" key="5">
    <source>
        <dbReference type="ARBA" id="ARBA00022725"/>
    </source>
</evidence>
<feature type="transmembrane region" description="Helical" evidence="10">
    <location>
        <begin position="188"/>
        <end position="217"/>
    </location>
</feature>
<dbReference type="Pfam" id="PF13853">
    <property type="entry name" value="7tm_4"/>
    <property type="match status" value="1"/>
</dbReference>
<feature type="transmembrane region" description="Helical" evidence="10">
    <location>
        <begin position="52"/>
        <end position="70"/>
    </location>
</feature>
<evidence type="ECO:0000256" key="7">
    <source>
        <dbReference type="ARBA" id="ARBA00023136"/>
    </source>
</evidence>
<feature type="transmembrane region" description="Helical" evidence="10">
    <location>
        <begin position="229"/>
        <end position="253"/>
    </location>
</feature>
<dbReference type="Proteomes" id="UP000583496">
    <property type="component" value="Unassembled WGS sequence"/>
</dbReference>
<evidence type="ECO:0000256" key="8">
    <source>
        <dbReference type="ARBA" id="ARBA00023224"/>
    </source>
</evidence>
<dbReference type="InterPro" id="IPR050402">
    <property type="entry name" value="OR51/52/56-like"/>
</dbReference>
<dbReference type="GO" id="GO:0004930">
    <property type="term" value="F:G protein-coupled receptor activity"/>
    <property type="evidence" value="ECO:0007669"/>
    <property type="project" value="UniProtKB-KW"/>
</dbReference>
<dbReference type="InterPro" id="IPR000725">
    <property type="entry name" value="Olfact_rcpt"/>
</dbReference>
<dbReference type="GO" id="GO:0004984">
    <property type="term" value="F:olfactory receptor activity"/>
    <property type="evidence" value="ECO:0007669"/>
    <property type="project" value="InterPro"/>
</dbReference>
<organism evidence="12 13">
    <name type="scientific">Pomatostomus ruficeps</name>
    <name type="common">Chestnut-crowned babbler</name>
    <dbReference type="NCBI Taxonomy" id="9176"/>
    <lineage>
        <taxon>Eukaryota</taxon>
        <taxon>Metazoa</taxon>
        <taxon>Chordata</taxon>
        <taxon>Craniata</taxon>
        <taxon>Vertebrata</taxon>
        <taxon>Euteleostomi</taxon>
        <taxon>Archelosauria</taxon>
        <taxon>Archosauria</taxon>
        <taxon>Dinosauria</taxon>
        <taxon>Saurischia</taxon>
        <taxon>Theropoda</taxon>
        <taxon>Coelurosauria</taxon>
        <taxon>Aves</taxon>
        <taxon>Neognathae</taxon>
        <taxon>Neoaves</taxon>
        <taxon>Telluraves</taxon>
        <taxon>Australaves</taxon>
        <taxon>Passeriformes</taxon>
        <taxon>Sylvioidea</taxon>
        <taxon>Timaliidae</taxon>
        <taxon>Pomatostomus</taxon>
    </lineage>
</organism>
<feature type="transmembrane region" description="Helical" evidence="10">
    <location>
        <begin position="90"/>
        <end position="112"/>
    </location>
</feature>
<dbReference type="PANTHER" id="PTHR26450:SF156">
    <property type="entry name" value="OLFACTORY RECEPTOR 52R1"/>
    <property type="match status" value="1"/>
</dbReference>
<dbReference type="GO" id="GO:0005886">
    <property type="term" value="C:plasma membrane"/>
    <property type="evidence" value="ECO:0007669"/>
    <property type="project" value="UniProtKB-SubCell"/>
</dbReference>
<dbReference type="InterPro" id="IPR017452">
    <property type="entry name" value="GPCR_Rhodpsn_7TM"/>
</dbReference>
<dbReference type="OrthoDB" id="10254436at2759"/>
<dbReference type="InterPro" id="IPR000276">
    <property type="entry name" value="GPCR_Rhodpsn"/>
</dbReference>
<feature type="transmembrane region" description="Helical" evidence="10">
    <location>
        <begin position="132"/>
        <end position="156"/>
    </location>
</feature>
<dbReference type="Gene3D" id="1.20.1070.10">
    <property type="entry name" value="Rhodopsin 7-helix transmembrane proteins"/>
    <property type="match status" value="1"/>
</dbReference>
<keyword evidence="5 10" id="KW-0552">Olfaction</keyword>
<evidence type="ECO:0000259" key="11">
    <source>
        <dbReference type="PROSITE" id="PS50262"/>
    </source>
</evidence>
<gene>
    <name evidence="12" type="primary">Or52r1</name>
    <name evidence="12" type="ORF">POSRUF_R11195</name>
</gene>
<dbReference type="CDD" id="cd15917">
    <property type="entry name" value="7tmA_OR51_52-like"/>
    <property type="match status" value="1"/>
</dbReference>
<sequence>PPYFLLTGIPGQEEEQFWIAFPFCIMYGIALLGNIALILVIRADPSLHEPMCLFLAVLAFTDLVLSTSIQPKMLSILWLGSGEIGFPSCLTQMFFIHAFSTVESGVLTAMALDRFMAICHPLRHSSILSVPVVVALVSLVLLRGLLLVTPVCLLLYHRHFCQHLVIAHCYCEHMAVLKLACGDTSLNAFYGLAVTVFVTGTDMAAIAVSYAMILCVVTRLPFREAQLKAFSTCSSHVCVILAFYTPGFFTVFAHRFGHGISPPTHILLANPYLLVPPTLNPIVYGVRTKKLWDRVVVLFRC</sequence>
<comment type="function">
    <text evidence="1">Odorant receptor.</text>
</comment>
<keyword evidence="9" id="KW-0675">Receptor</keyword>
<keyword evidence="6 10" id="KW-1133">Transmembrane helix</keyword>
<dbReference type="PROSITE" id="PS50262">
    <property type="entry name" value="G_PROTEIN_RECEP_F1_2"/>
    <property type="match status" value="1"/>
</dbReference>
<dbReference type="SUPFAM" id="SSF81321">
    <property type="entry name" value="Family A G protein-coupled receptor-like"/>
    <property type="match status" value="1"/>
</dbReference>
<comment type="similarity">
    <text evidence="9">Belongs to the G-protein coupled receptor 1 family.</text>
</comment>
<evidence type="ECO:0000256" key="1">
    <source>
        <dbReference type="ARBA" id="ARBA00002936"/>
    </source>
</evidence>
<evidence type="ECO:0000256" key="9">
    <source>
        <dbReference type="RuleBase" id="RU000688"/>
    </source>
</evidence>
<evidence type="ECO:0000313" key="13">
    <source>
        <dbReference type="Proteomes" id="UP000583496"/>
    </source>
</evidence>
<dbReference type="PANTHER" id="PTHR26450">
    <property type="entry name" value="OLFACTORY RECEPTOR 56B1-RELATED"/>
    <property type="match status" value="1"/>
</dbReference>
<comment type="subcellular location">
    <subcellularLocation>
        <location evidence="10">Cell membrane</location>
        <topology evidence="10">Multi-pass membrane protein</topology>
    </subcellularLocation>
    <subcellularLocation>
        <location evidence="2">Membrane</location>
        <topology evidence="2">Multi-pass membrane protein</topology>
    </subcellularLocation>
</comment>
<dbReference type="EMBL" id="VYZT01036062">
    <property type="protein sequence ID" value="NXS32973.1"/>
    <property type="molecule type" value="Genomic_DNA"/>
</dbReference>